<accession>F8L2X2</accession>
<reference key="1">
    <citation type="journal article" date="2011" name="Mol. Biol. Evol.">
        <title>Unity in variety -- the pan-genome of the Chlamydiae.</title>
        <authorList>
            <person name="Collingro A."/>
            <person name="Tischler P."/>
            <person name="Weinmaier T."/>
            <person name="Penz T."/>
            <person name="Heinz E."/>
            <person name="Brunham R.C."/>
            <person name="Read T.D."/>
            <person name="Bavoil P.M."/>
            <person name="Sachse K."/>
            <person name="Kahane S."/>
            <person name="Friedman M.G."/>
            <person name="Rattei T."/>
            <person name="Myers G.S.A."/>
            <person name="Horn M."/>
        </authorList>
    </citation>
    <scope>NUCLEOTIDE SEQUENCE</scope>
    <source>
        <strain>Z</strain>
    </source>
</reference>
<reference evidence="1 2" key="2">
    <citation type="journal article" date="2011" name="Mol. Biol. Evol.">
        <title>Unity in variety--the pan-genome of the Chlamydiae.</title>
        <authorList>
            <person name="Collingro A."/>
            <person name="Tischler P."/>
            <person name="Weinmaier T."/>
            <person name="Penz T."/>
            <person name="Heinz E."/>
            <person name="Brunham R.C."/>
            <person name="Read T.D."/>
            <person name="Bavoil P.M."/>
            <person name="Sachse K."/>
            <person name="Kahane S."/>
            <person name="Friedman M.G."/>
            <person name="Rattei T."/>
            <person name="Myers G.S."/>
            <person name="Horn M."/>
        </authorList>
    </citation>
    <scope>NUCLEOTIDE SEQUENCE [LARGE SCALE GENOMIC DNA]</scope>
    <source>
        <strain evidence="2">ATCC VR-1471 / Z</strain>
        <plasmid evidence="1 2">pSn</plasmid>
    </source>
</reference>
<gene>
    <name evidence="1" type="ordered locus">SNE_B24590</name>
</gene>
<sequence>MFFCVNWKSLYVKSVLFFIPQEERHYLESFFLYLNVFSGFSFVLNETKPLTTAYLKRYDMLDDLSSYSSIGHFEDFFECLHPIILKMHKGIEIWEKYSHLFPSKNIYISINKSRFPEPGIVIIIFNEVLLKKVINENKDDFSKILGKDFNCNLFIKKLKKKSTDFHKLLKNNDYLMGLIYGFGKDNAQAFQLRIKSNLFSIPPYLISYDFPKPPNGLTSSDLKYFWDTENPINSFDPFFTSIPSFVINPRCLENQKLKQKYINSYKEINKSQRESKNILAWSLTKLLG</sequence>
<dbReference type="Proteomes" id="UP000000496">
    <property type="component" value="Plasmid pSn"/>
</dbReference>
<organism evidence="1 2">
    <name type="scientific">Simkania negevensis (strain ATCC VR-1471 / DSM 27360 / Z)</name>
    <dbReference type="NCBI Taxonomy" id="331113"/>
    <lineage>
        <taxon>Bacteria</taxon>
        <taxon>Pseudomonadati</taxon>
        <taxon>Chlamydiota</taxon>
        <taxon>Chlamydiia</taxon>
        <taxon>Parachlamydiales</taxon>
        <taxon>Simkaniaceae</taxon>
        <taxon>Simkania</taxon>
    </lineage>
</organism>
<name>F8L2X2_SIMNZ</name>
<keyword evidence="1" id="KW-0614">Plasmid</keyword>
<proteinExistence type="predicted"/>
<dbReference type="KEGG" id="sng:SNE_B24590"/>
<dbReference type="HOGENOM" id="CLU_917969_0_0_0"/>
<keyword evidence="2" id="KW-1185">Reference proteome</keyword>
<dbReference type="AlphaFoldDB" id="F8L2X2"/>
<protein>
    <submittedName>
        <fullName evidence="1">Uncharacterized protein</fullName>
    </submittedName>
</protein>
<dbReference type="EMBL" id="FR872581">
    <property type="protein sequence ID" value="CCB87818.1"/>
    <property type="molecule type" value="Genomic_DNA"/>
</dbReference>
<evidence type="ECO:0000313" key="1">
    <source>
        <dbReference type="EMBL" id="CCB87818.1"/>
    </source>
</evidence>
<geneLocation type="plasmid" evidence="1 2">
    <name>pSn</name>
</geneLocation>
<evidence type="ECO:0000313" key="2">
    <source>
        <dbReference type="Proteomes" id="UP000000496"/>
    </source>
</evidence>